<dbReference type="InterPro" id="IPR050490">
    <property type="entry name" value="Bact_solute-bd_prot1"/>
</dbReference>
<dbReference type="Pfam" id="PF01547">
    <property type="entry name" value="SBP_bac_1"/>
    <property type="match status" value="1"/>
</dbReference>
<reference evidence="2 3" key="1">
    <citation type="submission" date="2020-08" db="EMBL/GenBank/DDBJ databases">
        <title>Sequencing the genomes of 1000 actinobacteria strains.</title>
        <authorList>
            <person name="Klenk H.-P."/>
        </authorList>
    </citation>
    <scope>NUCLEOTIDE SEQUENCE [LARGE SCALE GENOMIC DNA]</scope>
    <source>
        <strain evidence="2 3">DSM 44320</strain>
    </source>
</reference>
<evidence type="ECO:0000313" key="2">
    <source>
        <dbReference type="EMBL" id="MBB3725985.1"/>
    </source>
</evidence>
<dbReference type="Proteomes" id="UP000579945">
    <property type="component" value="Unassembled WGS sequence"/>
</dbReference>
<feature type="signal peptide" evidence="1">
    <location>
        <begin position="1"/>
        <end position="35"/>
    </location>
</feature>
<dbReference type="Gene3D" id="3.40.190.10">
    <property type="entry name" value="Periplasmic binding protein-like II"/>
    <property type="match status" value="2"/>
</dbReference>
<evidence type="ECO:0000313" key="3">
    <source>
        <dbReference type="Proteomes" id="UP000579945"/>
    </source>
</evidence>
<keyword evidence="3" id="KW-1185">Reference proteome</keyword>
<dbReference type="PROSITE" id="PS51257">
    <property type="entry name" value="PROKAR_LIPOPROTEIN"/>
    <property type="match status" value="1"/>
</dbReference>
<keyword evidence="1" id="KW-0732">Signal</keyword>
<sequence length="467" mass="49185">MIASTREVRTRNTRGAGTRAVLAAGVVALAAAACAPGSSAPPAASPAQPSASAVRTDAAALGDVTLTIWDQEVRGGQAAQMKQLNAAFEAKYPNITIKRVSRSFDDLNTTLRLALSGNEPPDVVQANNGRPQMGAFVKAGHLRPLDAYAEAYGWKKRYSQSVLQYVSYSADGKVFGQGNIYGLPQVGEVVGILYNAAKLSELGLRPPKTWEEFEAALAKAKAAGEVPLQLGNLDKWPGVHVFGTVQGRHVPADQITTLGFGRKGASWTTPENTRAAEQIVGWVDKGYFNKGFNGQGYDASWQAFGKGEGVFLIGGSWLIADLEKVMGKDLGFVLPPGTGSAPGPVATGGTGLPFAITAKSPNPDAAAAYIDFITNADAMKVLTANGLLPIADTEQQKVKQGPQQDMFTAFGTAAKENGLVPYLDYATPTFADTLGAALQDLLAKKSAPQDFLATLEKDYKTFVESNG</sequence>
<dbReference type="GeneID" id="95388374"/>
<dbReference type="InterPro" id="IPR006059">
    <property type="entry name" value="SBP"/>
</dbReference>
<dbReference type="PANTHER" id="PTHR43649">
    <property type="entry name" value="ARABINOSE-BINDING PROTEIN-RELATED"/>
    <property type="match status" value="1"/>
</dbReference>
<evidence type="ECO:0000256" key="1">
    <source>
        <dbReference type="SAM" id="SignalP"/>
    </source>
</evidence>
<protein>
    <submittedName>
        <fullName evidence="2">Raffinose/stachyose/melibiose transport system substrate-binding protein</fullName>
    </submittedName>
</protein>
<comment type="caution">
    <text evidence="2">The sequence shown here is derived from an EMBL/GenBank/DDBJ whole genome shotgun (WGS) entry which is preliminary data.</text>
</comment>
<dbReference type="PANTHER" id="PTHR43649:SF12">
    <property type="entry name" value="DIACETYLCHITOBIOSE BINDING PROTEIN DASA"/>
    <property type="match status" value="1"/>
</dbReference>
<gene>
    <name evidence="2" type="ORF">FHR33_001845</name>
</gene>
<feature type="chain" id="PRO_5039593149" evidence="1">
    <location>
        <begin position="36"/>
        <end position="467"/>
    </location>
</feature>
<name>A0A7W5V6V4_9ACTN</name>
<dbReference type="EMBL" id="JACIBV010000001">
    <property type="protein sequence ID" value="MBB3725985.1"/>
    <property type="molecule type" value="Genomic_DNA"/>
</dbReference>
<organism evidence="2 3">
    <name type="scientific">Nonomuraea dietziae</name>
    <dbReference type="NCBI Taxonomy" id="65515"/>
    <lineage>
        <taxon>Bacteria</taxon>
        <taxon>Bacillati</taxon>
        <taxon>Actinomycetota</taxon>
        <taxon>Actinomycetes</taxon>
        <taxon>Streptosporangiales</taxon>
        <taxon>Streptosporangiaceae</taxon>
        <taxon>Nonomuraea</taxon>
    </lineage>
</organism>
<dbReference type="AlphaFoldDB" id="A0A7W5V6V4"/>
<proteinExistence type="predicted"/>
<accession>A0A7W5V6V4</accession>
<dbReference type="SUPFAM" id="SSF53850">
    <property type="entry name" value="Periplasmic binding protein-like II"/>
    <property type="match status" value="1"/>
</dbReference>
<dbReference type="RefSeq" id="WP_183645496.1">
    <property type="nucleotide sequence ID" value="NZ_JACIBV010000001.1"/>
</dbReference>